<protein>
    <submittedName>
        <fullName evidence="2">NB-ARC domain-containing protein</fullName>
    </submittedName>
</protein>
<dbReference type="InterPro" id="IPR036388">
    <property type="entry name" value="WH-like_DNA-bd_sf"/>
</dbReference>
<dbReference type="PANTHER" id="PTHR47691">
    <property type="entry name" value="REGULATOR-RELATED"/>
    <property type="match status" value="1"/>
</dbReference>
<dbReference type="RefSeq" id="WP_251912510.1">
    <property type="nucleotide sequence ID" value="NZ_JAMRXG010000005.1"/>
</dbReference>
<dbReference type="SUPFAM" id="SSF46785">
    <property type="entry name" value="Winged helix' DNA-binding domain"/>
    <property type="match status" value="1"/>
</dbReference>
<dbReference type="GO" id="GO:0043531">
    <property type="term" value="F:ADP binding"/>
    <property type="evidence" value="ECO:0007669"/>
    <property type="project" value="InterPro"/>
</dbReference>
<feature type="domain" description="NB-ARC" evidence="1">
    <location>
        <begin position="77"/>
        <end position="189"/>
    </location>
</feature>
<proteinExistence type="predicted"/>
<dbReference type="PANTHER" id="PTHR47691:SF3">
    <property type="entry name" value="HTH-TYPE TRANSCRIPTIONAL REGULATOR RV0890C-RELATED"/>
    <property type="match status" value="1"/>
</dbReference>
<sequence length="388" mass="42438">MRACGGDTTEWEHRWREVRGINGFDAADESEDRYPAEIGHPRPAQLPIGPHDFVGRTAELASALAATGPMTEARVPLVVRGPVGIGKTTFALRFAHRLIEQFPDGQLWADMGADDLAPMEVMAGFLHALGVPWDRIPADDMHRTGLYRSMLAERRVVVLLDNVRDEPRVRPLLARSTTSQILVTSRSRLLGLDGVRRITLGPLARTESLDLLRLLIGSDRVRAEHAAALRIAEFCAHLPLAITIAGRKIAAQPGRRLSEVADRLDAGVQVANWLWIGDVGLADSVLPAYLSLPPLAKHVVHMLAAGCDEVTPAELARALHISIDSAEYAMDSLIDIGLLHRVPAPERYALPPLIGRLVAQETSRFAMHRDLDTAELPAVRTPAQPFRG</sequence>
<keyword evidence="3" id="KW-1185">Reference proteome</keyword>
<dbReference type="Gene3D" id="3.40.50.300">
    <property type="entry name" value="P-loop containing nucleotide triphosphate hydrolases"/>
    <property type="match status" value="1"/>
</dbReference>
<gene>
    <name evidence="2" type="ORF">NDR86_14485</name>
</gene>
<dbReference type="InterPro" id="IPR002182">
    <property type="entry name" value="NB-ARC"/>
</dbReference>
<dbReference type="InterPro" id="IPR036390">
    <property type="entry name" value="WH_DNA-bd_sf"/>
</dbReference>
<name>A0A9X2IW84_9NOCA</name>
<evidence type="ECO:0000313" key="3">
    <source>
        <dbReference type="Proteomes" id="UP001139157"/>
    </source>
</evidence>
<dbReference type="EMBL" id="JAMRXG010000005">
    <property type="protein sequence ID" value="MCM6774682.1"/>
    <property type="molecule type" value="Genomic_DNA"/>
</dbReference>
<dbReference type="Pfam" id="PF00931">
    <property type="entry name" value="NB-ARC"/>
    <property type="match status" value="1"/>
</dbReference>
<reference evidence="2" key="1">
    <citation type="submission" date="2022-06" db="EMBL/GenBank/DDBJ databases">
        <title>Novel species in genus nocardia.</title>
        <authorList>
            <person name="Li F."/>
        </authorList>
    </citation>
    <scope>NUCLEOTIDE SEQUENCE</scope>
    <source>
        <strain evidence="2">CDC141</strain>
    </source>
</reference>
<organism evidence="2 3">
    <name type="scientific">Nocardia pulmonis</name>
    <dbReference type="NCBI Taxonomy" id="2951408"/>
    <lineage>
        <taxon>Bacteria</taxon>
        <taxon>Bacillati</taxon>
        <taxon>Actinomycetota</taxon>
        <taxon>Actinomycetes</taxon>
        <taxon>Mycobacteriales</taxon>
        <taxon>Nocardiaceae</taxon>
        <taxon>Nocardia</taxon>
    </lineage>
</organism>
<evidence type="ECO:0000313" key="2">
    <source>
        <dbReference type="EMBL" id="MCM6774682.1"/>
    </source>
</evidence>
<dbReference type="AlphaFoldDB" id="A0A9X2IW84"/>
<dbReference type="Gene3D" id="1.10.10.10">
    <property type="entry name" value="Winged helix-like DNA-binding domain superfamily/Winged helix DNA-binding domain"/>
    <property type="match status" value="1"/>
</dbReference>
<comment type="caution">
    <text evidence="2">The sequence shown here is derived from an EMBL/GenBank/DDBJ whole genome shotgun (WGS) entry which is preliminary data.</text>
</comment>
<dbReference type="Proteomes" id="UP001139157">
    <property type="component" value="Unassembled WGS sequence"/>
</dbReference>
<accession>A0A9X2IW84</accession>
<dbReference type="SUPFAM" id="SSF52540">
    <property type="entry name" value="P-loop containing nucleoside triphosphate hydrolases"/>
    <property type="match status" value="1"/>
</dbReference>
<dbReference type="InterPro" id="IPR027417">
    <property type="entry name" value="P-loop_NTPase"/>
</dbReference>
<evidence type="ECO:0000259" key="1">
    <source>
        <dbReference type="Pfam" id="PF00931"/>
    </source>
</evidence>
<dbReference type="PRINTS" id="PR00364">
    <property type="entry name" value="DISEASERSIST"/>
</dbReference>